<keyword evidence="3" id="KW-0677">Repeat</keyword>
<feature type="region of interest" description="Disordered" evidence="8">
    <location>
        <begin position="182"/>
        <end position="257"/>
    </location>
</feature>
<comment type="subcellular location">
    <subcellularLocation>
        <location evidence="1">Nucleus</location>
    </subcellularLocation>
</comment>
<dbReference type="GO" id="GO:0003677">
    <property type="term" value="F:DNA binding"/>
    <property type="evidence" value="ECO:0007669"/>
    <property type="project" value="InterPro"/>
</dbReference>
<feature type="domain" description="C2H2-type" evidence="9">
    <location>
        <begin position="140"/>
        <end position="168"/>
    </location>
</feature>
<dbReference type="GO" id="GO:0005634">
    <property type="term" value="C:nucleus"/>
    <property type="evidence" value="ECO:0007669"/>
    <property type="project" value="UniProtKB-SubCell"/>
</dbReference>
<keyword evidence="5" id="KW-0862">Zinc</keyword>
<dbReference type="Proteomes" id="UP000014500">
    <property type="component" value="Unassembled WGS sequence"/>
</dbReference>
<dbReference type="HOGENOM" id="CLU_350679_0_0_1"/>
<dbReference type="PANTHER" id="PTHR16515:SF49">
    <property type="entry name" value="GASTRULA ZINC FINGER PROTEIN XLCGF49.1-LIKE-RELATED"/>
    <property type="match status" value="1"/>
</dbReference>
<keyword evidence="2" id="KW-0479">Metal-binding</keyword>
<feature type="region of interest" description="Disordered" evidence="8">
    <location>
        <begin position="590"/>
        <end position="638"/>
    </location>
</feature>
<feature type="compositionally biased region" description="Basic and acidic residues" evidence="8">
    <location>
        <begin position="182"/>
        <end position="247"/>
    </location>
</feature>
<dbReference type="AlphaFoldDB" id="T1J2P2"/>
<evidence type="ECO:0000256" key="8">
    <source>
        <dbReference type="SAM" id="MobiDB-lite"/>
    </source>
</evidence>
<dbReference type="SMART" id="SM00355">
    <property type="entry name" value="ZnF_C2H2"/>
    <property type="match status" value="3"/>
</dbReference>
<evidence type="ECO:0000256" key="5">
    <source>
        <dbReference type="ARBA" id="ARBA00022833"/>
    </source>
</evidence>
<evidence type="ECO:0000256" key="3">
    <source>
        <dbReference type="ARBA" id="ARBA00022737"/>
    </source>
</evidence>
<dbReference type="SMART" id="SM00384">
    <property type="entry name" value="AT_hook"/>
    <property type="match status" value="2"/>
</dbReference>
<evidence type="ECO:0000256" key="2">
    <source>
        <dbReference type="ARBA" id="ARBA00022723"/>
    </source>
</evidence>
<proteinExistence type="predicted"/>
<feature type="region of interest" description="Disordered" evidence="8">
    <location>
        <begin position="93"/>
        <end position="117"/>
    </location>
</feature>
<keyword evidence="11" id="KW-1185">Reference proteome</keyword>
<dbReference type="EnsemblMetazoa" id="SMAR007840-RA">
    <property type="protein sequence ID" value="SMAR007840-PA"/>
    <property type="gene ID" value="SMAR007840"/>
</dbReference>
<evidence type="ECO:0000259" key="9">
    <source>
        <dbReference type="PROSITE" id="PS50157"/>
    </source>
</evidence>
<reference evidence="10" key="2">
    <citation type="submission" date="2015-02" db="UniProtKB">
        <authorList>
            <consortium name="EnsemblMetazoa"/>
        </authorList>
    </citation>
    <scope>IDENTIFICATION</scope>
</reference>
<accession>T1J2P2</accession>
<feature type="region of interest" description="Disordered" evidence="8">
    <location>
        <begin position="531"/>
        <end position="561"/>
    </location>
</feature>
<name>T1J2P2_STRMM</name>
<protein>
    <recommendedName>
        <fullName evidence="9">C2H2-type domain-containing protein</fullName>
    </recommendedName>
</protein>
<reference evidence="11" key="1">
    <citation type="submission" date="2011-05" db="EMBL/GenBank/DDBJ databases">
        <authorList>
            <person name="Richards S.R."/>
            <person name="Qu J."/>
            <person name="Jiang H."/>
            <person name="Jhangiani S.N."/>
            <person name="Agravi P."/>
            <person name="Goodspeed R."/>
            <person name="Gross S."/>
            <person name="Mandapat C."/>
            <person name="Jackson L."/>
            <person name="Mathew T."/>
            <person name="Pu L."/>
            <person name="Thornton R."/>
            <person name="Saada N."/>
            <person name="Wilczek-Boney K.B."/>
            <person name="Lee S."/>
            <person name="Kovar C."/>
            <person name="Wu Y."/>
            <person name="Scherer S.E."/>
            <person name="Worley K.C."/>
            <person name="Muzny D.M."/>
            <person name="Gibbs R."/>
        </authorList>
    </citation>
    <scope>NUCLEOTIDE SEQUENCE</scope>
    <source>
        <strain evidence="11">Brora</strain>
    </source>
</reference>
<feature type="region of interest" description="Disordered" evidence="8">
    <location>
        <begin position="780"/>
        <end position="803"/>
    </location>
</feature>
<feature type="compositionally biased region" description="Basic residues" evidence="8">
    <location>
        <begin position="99"/>
        <end position="113"/>
    </location>
</feature>
<dbReference type="GO" id="GO:0010468">
    <property type="term" value="P:regulation of gene expression"/>
    <property type="evidence" value="ECO:0007669"/>
    <property type="project" value="TreeGrafter"/>
</dbReference>
<evidence type="ECO:0000256" key="6">
    <source>
        <dbReference type="ARBA" id="ARBA00023242"/>
    </source>
</evidence>
<dbReference type="InterPro" id="IPR050331">
    <property type="entry name" value="Zinc_finger"/>
</dbReference>
<evidence type="ECO:0000256" key="1">
    <source>
        <dbReference type="ARBA" id="ARBA00004123"/>
    </source>
</evidence>
<dbReference type="InterPro" id="IPR036236">
    <property type="entry name" value="Znf_C2H2_sf"/>
</dbReference>
<feature type="compositionally biased region" description="Basic and acidic residues" evidence="8">
    <location>
        <begin position="784"/>
        <end position="794"/>
    </location>
</feature>
<evidence type="ECO:0000256" key="4">
    <source>
        <dbReference type="ARBA" id="ARBA00022771"/>
    </source>
</evidence>
<dbReference type="Gene3D" id="3.30.160.60">
    <property type="entry name" value="Classic Zinc Finger"/>
    <property type="match status" value="1"/>
</dbReference>
<dbReference type="GO" id="GO:0008270">
    <property type="term" value="F:zinc ion binding"/>
    <property type="evidence" value="ECO:0007669"/>
    <property type="project" value="UniProtKB-KW"/>
</dbReference>
<evidence type="ECO:0000313" key="11">
    <source>
        <dbReference type="Proteomes" id="UP000014500"/>
    </source>
</evidence>
<evidence type="ECO:0000313" key="10">
    <source>
        <dbReference type="EnsemblMetazoa" id="SMAR007840-PA"/>
    </source>
</evidence>
<organism evidence="10 11">
    <name type="scientific">Strigamia maritima</name>
    <name type="common">European centipede</name>
    <name type="synonym">Geophilus maritimus</name>
    <dbReference type="NCBI Taxonomy" id="126957"/>
    <lineage>
        <taxon>Eukaryota</taxon>
        <taxon>Metazoa</taxon>
        <taxon>Ecdysozoa</taxon>
        <taxon>Arthropoda</taxon>
        <taxon>Myriapoda</taxon>
        <taxon>Chilopoda</taxon>
        <taxon>Pleurostigmophora</taxon>
        <taxon>Geophilomorpha</taxon>
        <taxon>Linotaeniidae</taxon>
        <taxon>Strigamia</taxon>
    </lineage>
</organism>
<dbReference type="EMBL" id="JH431806">
    <property type="status" value="NOT_ANNOTATED_CDS"/>
    <property type="molecule type" value="Genomic_DNA"/>
</dbReference>
<dbReference type="InterPro" id="IPR017956">
    <property type="entry name" value="AT_hook_DNA-bd_motif"/>
</dbReference>
<dbReference type="SUPFAM" id="SSF57667">
    <property type="entry name" value="beta-beta-alpha zinc fingers"/>
    <property type="match status" value="1"/>
</dbReference>
<feature type="domain" description="C2H2-type" evidence="9">
    <location>
        <begin position="374"/>
        <end position="398"/>
    </location>
</feature>
<feature type="compositionally biased region" description="Basic residues" evidence="8">
    <location>
        <begin position="590"/>
        <end position="602"/>
    </location>
</feature>
<dbReference type="PROSITE" id="PS00028">
    <property type="entry name" value="ZINC_FINGER_C2H2_1"/>
    <property type="match status" value="2"/>
</dbReference>
<dbReference type="PROSITE" id="PS50157">
    <property type="entry name" value="ZINC_FINGER_C2H2_2"/>
    <property type="match status" value="2"/>
</dbReference>
<keyword evidence="4 7" id="KW-0863">Zinc-finger</keyword>
<feature type="compositionally biased region" description="Basic and acidic residues" evidence="8">
    <location>
        <begin position="531"/>
        <end position="559"/>
    </location>
</feature>
<evidence type="ECO:0000256" key="7">
    <source>
        <dbReference type="PROSITE-ProRule" id="PRU00042"/>
    </source>
</evidence>
<sequence>MNSTTTVTDANVLPMPHVGAVNSLVAVHVPSPNTACSPNSFFSDVLLLESSEIPGSPETFYIDGEPVSSPSATSIANDSSPLLVKDPNLYSASQEIQSKRKRSGPPPRKKKRMSPTYQRFRVNVDTSLCDSPPSPTHVNWPCAFCERFFTSKTTLYRHYRTIHPNRHCARCVNPNLELPMEENKSRMETEKNTKEAEKNTKEAENSTKEAKKSTKEAKMSTKEAKNSTQEAKKSIKEAKKVTKETRQTRNNKKKSREEIENELKVKFGIKECKVYVKNMTNDDIWIKTQLSPMLRSFDYPRMYSGSAKKVNFLAENEENMVGSDVLIGNDILTQEIVIEEMEPKVRKEIFSDRDASPKSLPSLGGTPQKESSIYDCKECGKVYELKMGLINHKRFKHSEISVPNLKCDKCSEDFGQLKCYQQHIQSCKGKESEEKSVFRGRNLFEELTNFRPMQIDRKTEINGFSKQDDKLSDIEEDDDDAIIMQAEHQLLNSPTSSHKSDLDERRNSVQRIEDKIINSLKRKFSDKLDEPKIETHQKLPAKRKLDNPTIGDRRSERRCSNGNTVCMSPYVVVNRLENVKSSLRSTIVVKKKRGRPRKHKGKVGSPQKQEKPRKYKVKVEPSATRLQSTEPTVKRKRGRPKKIRANICNEPCVKPCQEPCITACQEPCVEQPQNAELAITGTIRLIDDDDFSFSQTASENEDTIEVEGDFLNMENDEDGDLNLTLSDDDTLSLNVPGFLADNLESKLMNLSEEDIEIDVTNFIDDDDVASQVNVETASEQLSEQLHEPEKKSRNMSDCFSLVV</sequence>
<dbReference type="PANTHER" id="PTHR16515">
    <property type="entry name" value="PR DOMAIN ZINC FINGER PROTEIN"/>
    <property type="match status" value="1"/>
</dbReference>
<dbReference type="Pfam" id="PF00096">
    <property type="entry name" value="zf-C2H2"/>
    <property type="match status" value="1"/>
</dbReference>
<keyword evidence="6" id="KW-0539">Nucleus</keyword>
<dbReference type="InterPro" id="IPR013087">
    <property type="entry name" value="Znf_C2H2_type"/>
</dbReference>